<sequence>MNPFSSALRTAITASGKSLVALSRELRARGAPASVSTLSGWQTGENHPERASSLAALATLEEILGLPPRTLLALVPSRRPRGRWRAPASTTLPHRRMWRSPEAVERVLARLDAAPADLYVPARVSRTVKIVVDGRGFERESHHRNLLRGGREETTRVFGMLRSASLPRLPVVAGTDGCRPGRMRADVPAALTAFELLLDTPLRPDELRQIDFVVRFPPGQRERHMDLRVPPGLRDVVVQAAFDPACPPRGCAGFYQAAQGRPETPLDAGNGPAWFQFAVIDPAPGIYGIRWEWD</sequence>
<name>A0A9W6SU49_9ACTN</name>
<organism evidence="1 2">
    <name type="scientific">Actinorhabdospora filicis</name>
    <dbReference type="NCBI Taxonomy" id="1785913"/>
    <lineage>
        <taxon>Bacteria</taxon>
        <taxon>Bacillati</taxon>
        <taxon>Actinomycetota</taxon>
        <taxon>Actinomycetes</taxon>
        <taxon>Micromonosporales</taxon>
        <taxon>Micromonosporaceae</taxon>
        <taxon>Actinorhabdospora</taxon>
    </lineage>
</organism>
<reference evidence="1" key="1">
    <citation type="submission" date="2023-03" db="EMBL/GenBank/DDBJ databases">
        <title>Actinorhabdospora filicis NBRC 111898.</title>
        <authorList>
            <person name="Ichikawa N."/>
            <person name="Sato H."/>
            <person name="Tonouchi N."/>
        </authorList>
    </citation>
    <scope>NUCLEOTIDE SEQUENCE</scope>
    <source>
        <strain evidence="1">NBRC 111898</strain>
    </source>
</reference>
<dbReference type="AlphaFoldDB" id="A0A9W6SU49"/>
<dbReference type="Proteomes" id="UP001165079">
    <property type="component" value="Unassembled WGS sequence"/>
</dbReference>
<dbReference type="RefSeq" id="WP_285667565.1">
    <property type="nucleotide sequence ID" value="NZ_BSTX01000008.1"/>
</dbReference>
<proteinExistence type="predicted"/>
<evidence type="ECO:0000313" key="2">
    <source>
        <dbReference type="Proteomes" id="UP001165079"/>
    </source>
</evidence>
<dbReference type="EMBL" id="BSTX01000008">
    <property type="protein sequence ID" value="GLZ81999.1"/>
    <property type="molecule type" value="Genomic_DNA"/>
</dbReference>
<accession>A0A9W6SU49</accession>
<gene>
    <name evidence="1" type="ORF">Afil01_68060</name>
</gene>
<comment type="caution">
    <text evidence="1">The sequence shown here is derived from an EMBL/GenBank/DDBJ whole genome shotgun (WGS) entry which is preliminary data.</text>
</comment>
<evidence type="ECO:0000313" key="1">
    <source>
        <dbReference type="EMBL" id="GLZ81999.1"/>
    </source>
</evidence>
<protein>
    <submittedName>
        <fullName evidence="1">Uncharacterized protein</fullName>
    </submittedName>
</protein>
<keyword evidence="2" id="KW-1185">Reference proteome</keyword>